<name>A0A382BZ83_9ZZZZ</name>
<reference evidence="1" key="1">
    <citation type="submission" date="2018-05" db="EMBL/GenBank/DDBJ databases">
        <authorList>
            <person name="Lanie J.A."/>
            <person name="Ng W.-L."/>
            <person name="Kazmierczak K.M."/>
            <person name="Andrzejewski T.M."/>
            <person name="Davidsen T.M."/>
            <person name="Wayne K.J."/>
            <person name="Tettelin H."/>
            <person name="Glass J.I."/>
            <person name="Rusch D."/>
            <person name="Podicherti R."/>
            <person name="Tsui H.-C.T."/>
            <person name="Winkler M.E."/>
        </authorList>
    </citation>
    <scope>NUCLEOTIDE SEQUENCE</scope>
</reference>
<sequence length="62" mass="7840">MIFLIKKNEKEYFYLYEYIYDKEEDTECQIFNIFKQKLILKYFDGKKIKNINYLKNLIKIKK</sequence>
<protein>
    <submittedName>
        <fullName evidence="1">Uncharacterized protein</fullName>
    </submittedName>
</protein>
<accession>A0A382BZ83</accession>
<dbReference type="EMBL" id="UINC01032066">
    <property type="protein sequence ID" value="SVB19108.1"/>
    <property type="molecule type" value="Genomic_DNA"/>
</dbReference>
<evidence type="ECO:0000313" key="1">
    <source>
        <dbReference type="EMBL" id="SVB19108.1"/>
    </source>
</evidence>
<proteinExistence type="predicted"/>
<organism evidence="1">
    <name type="scientific">marine metagenome</name>
    <dbReference type="NCBI Taxonomy" id="408172"/>
    <lineage>
        <taxon>unclassified sequences</taxon>
        <taxon>metagenomes</taxon>
        <taxon>ecological metagenomes</taxon>
    </lineage>
</organism>
<gene>
    <name evidence="1" type="ORF">METZ01_LOCUS171962</name>
</gene>
<dbReference type="AlphaFoldDB" id="A0A382BZ83"/>